<reference evidence="10 11" key="1">
    <citation type="journal article" date="2016" name="Nat. Commun.">
        <title>Thousands of microbial genomes shed light on interconnected biogeochemical processes in an aquifer system.</title>
        <authorList>
            <person name="Anantharaman K."/>
            <person name="Brown C.T."/>
            <person name="Hug L.A."/>
            <person name="Sharon I."/>
            <person name="Castelle C.J."/>
            <person name="Probst A.J."/>
            <person name="Thomas B.C."/>
            <person name="Singh A."/>
            <person name="Wilkins M.J."/>
            <person name="Karaoz U."/>
            <person name="Brodie E.L."/>
            <person name="Williams K.H."/>
            <person name="Hubbard S.S."/>
            <person name="Banfield J.F."/>
        </authorList>
    </citation>
    <scope>NUCLEOTIDE SEQUENCE [LARGE SCALE GENOMIC DNA]</scope>
</reference>
<dbReference type="Gene3D" id="3.90.550.10">
    <property type="entry name" value="Spore Coat Polysaccharide Biosynthesis Protein SpsA, Chain A"/>
    <property type="match status" value="1"/>
</dbReference>
<keyword evidence="4 8" id="KW-0812">Transmembrane</keyword>
<evidence type="ECO:0000256" key="7">
    <source>
        <dbReference type="ARBA" id="ARBA00023136"/>
    </source>
</evidence>
<feature type="transmembrane region" description="Helical" evidence="8">
    <location>
        <begin position="280"/>
        <end position="306"/>
    </location>
</feature>
<proteinExistence type="predicted"/>
<dbReference type="AlphaFoldDB" id="A0A1F7GKL9"/>
<dbReference type="GO" id="GO:0009103">
    <property type="term" value="P:lipopolysaccharide biosynthetic process"/>
    <property type="evidence" value="ECO:0007669"/>
    <property type="project" value="UniProtKB-KW"/>
</dbReference>
<feature type="transmembrane region" description="Helical" evidence="8">
    <location>
        <begin position="218"/>
        <end position="235"/>
    </location>
</feature>
<gene>
    <name evidence="10" type="ORF">A2799_00065</name>
</gene>
<evidence type="ECO:0000256" key="3">
    <source>
        <dbReference type="ARBA" id="ARBA00022679"/>
    </source>
</evidence>
<keyword evidence="6 8" id="KW-1133">Transmembrane helix</keyword>
<dbReference type="SUPFAM" id="SSF53448">
    <property type="entry name" value="Nucleotide-diphospho-sugar transferases"/>
    <property type="match status" value="1"/>
</dbReference>
<dbReference type="CDD" id="cd04187">
    <property type="entry name" value="DPM1_like_bac"/>
    <property type="match status" value="1"/>
</dbReference>
<evidence type="ECO:0000313" key="10">
    <source>
        <dbReference type="EMBL" id="OGK19206.1"/>
    </source>
</evidence>
<dbReference type="GO" id="GO:0005886">
    <property type="term" value="C:plasma membrane"/>
    <property type="evidence" value="ECO:0007669"/>
    <property type="project" value="TreeGrafter"/>
</dbReference>
<protein>
    <recommendedName>
        <fullName evidence="9">Glycosyltransferase 2-like domain-containing protein</fullName>
    </recommendedName>
</protein>
<dbReference type="EMBL" id="MFZH01000016">
    <property type="protein sequence ID" value="OGK19206.1"/>
    <property type="molecule type" value="Genomic_DNA"/>
</dbReference>
<evidence type="ECO:0000256" key="5">
    <source>
        <dbReference type="ARBA" id="ARBA00022985"/>
    </source>
</evidence>
<accession>A0A1F7GKL9</accession>
<evidence type="ECO:0000256" key="6">
    <source>
        <dbReference type="ARBA" id="ARBA00022989"/>
    </source>
</evidence>
<dbReference type="PANTHER" id="PTHR48090">
    <property type="entry name" value="UNDECAPRENYL-PHOSPHATE 4-DEOXY-4-FORMAMIDO-L-ARABINOSE TRANSFERASE-RELATED"/>
    <property type="match status" value="1"/>
</dbReference>
<dbReference type="InterPro" id="IPR001173">
    <property type="entry name" value="Glyco_trans_2-like"/>
</dbReference>
<sequence>MYIEEDEKQNELISIIIPFHNEEENLELLNQGIDKHLEDEYHFETIYVDDGSTDDSVKVVEKLQSESALHYIHLISHRRKMGKGAALKTGIAKAKGSIIVFMDADLQDNPADLPKFLNKLNEGYDLVNGWRATRHDGLIKKIPSKIGNALILRTVLQSKFHDINCGYKVMRARVLEEINLYGDNFRFLPVVAEKKGFKTTEIVVDHASRLHGSSKFGFFRRFTVFADIFTAYFIYRFSEKPLHFFGFVGGILFAIGATISTYLALDRILFGHLLYRRPALIYGLVFVIVGIQIIMTGIVAELLVYLDNKKRS</sequence>
<dbReference type="InterPro" id="IPR029044">
    <property type="entry name" value="Nucleotide-diphossugar_trans"/>
</dbReference>
<evidence type="ECO:0000259" key="9">
    <source>
        <dbReference type="Pfam" id="PF00535"/>
    </source>
</evidence>
<evidence type="ECO:0000313" key="11">
    <source>
        <dbReference type="Proteomes" id="UP000176850"/>
    </source>
</evidence>
<keyword evidence="1" id="KW-1003">Cell membrane</keyword>
<dbReference type="GO" id="GO:0099621">
    <property type="term" value="F:undecaprenyl-phosphate 4-deoxy-4-formamido-L-arabinose transferase activity"/>
    <property type="evidence" value="ECO:0007669"/>
    <property type="project" value="TreeGrafter"/>
</dbReference>
<dbReference type="PANTHER" id="PTHR48090:SF3">
    <property type="entry name" value="UNDECAPRENYL-PHOSPHATE 4-DEOXY-4-FORMAMIDO-L-ARABINOSE TRANSFERASE"/>
    <property type="match status" value="1"/>
</dbReference>
<dbReference type="InterPro" id="IPR050256">
    <property type="entry name" value="Glycosyltransferase_2"/>
</dbReference>
<feature type="transmembrane region" description="Helical" evidence="8">
    <location>
        <begin position="242"/>
        <end position="265"/>
    </location>
</feature>
<evidence type="ECO:0000256" key="2">
    <source>
        <dbReference type="ARBA" id="ARBA00022676"/>
    </source>
</evidence>
<name>A0A1F7GKL9_9BACT</name>
<keyword evidence="3" id="KW-0808">Transferase</keyword>
<keyword evidence="7 8" id="KW-0472">Membrane</keyword>
<evidence type="ECO:0000256" key="4">
    <source>
        <dbReference type="ARBA" id="ARBA00022692"/>
    </source>
</evidence>
<dbReference type="Pfam" id="PF00535">
    <property type="entry name" value="Glycos_transf_2"/>
    <property type="match status" value="1"/>
</dbReference>
<feature type="domain" description="Glycosyltransferase 2-like" evidence="9">
    <location>
        <begin position="14"/>
        <end position="178"/>
    </location>
</feature>
<comment type="caution">
    <text evidence="10">The sequence shown here is derived from an EMBL/GenBank/DDBJ whole genome shotgun (WGS) entry which is preliminary data.</text>
</comment>
<evidence type="ECO:0000256" key="8">
    <source>
        <dbReference type="SAM" id="Phobius"/>
    </source>
</evidence>
<dbReference type="Proteomes" id="UP000176850">
    <property type="component" value="Unassembled WGS sequence"/>
</dbReference>
<keyword evidence="2" id="KW-0328">Glycosyltransferase</keyword>
<keyword evidence="5" id="KW-0448">Lipopolysaccharide biosynthesis</keyword>
<evidence type="ECO:0000256" key="1">
    <source>
        <dbReference type="ARBA" id="ARBA00022475"/>
    </source>
</evidence>
<organism evidence="10 11">
    <name type="scientific">Candidatus Roizmanbacteria bacterium RIFCSPHIGHO2_01_FULL_39_24</name>
    <dbReference type="NCBI Taxonomy" id="1802032"/>
    <lineage>
        <taxon>Bacteria</taxon>
        <taxon>Candidatus Roizmaniibacteriota</taxon>
    </lineage>
</organism>